<reference evidence="14" key="1">
    <citation type="submission" date="2020-05" db="UniProtKB">
        <authorList>
            <consortium name="EnsemblMetazoa"/>
        </authorList>
    </citation>
    <scope>IDENTIFICATION</scope>
    <source>
        <strain evidence="14">TTRI</strain>
    </source>
</reference>
<sequence length="230" mass="26050">MSHITILRNMLNKNRQIYQQVNQFSRSCLWQQKSNREVQIKKSGYGGTAVSTDVRPLGEKIKENTKTASYVAVIVAGVGVTAIIFWTIFSELFSSTSPNNIYSSALEKVKDDPRVQDAIGAPIKGYGEESRRGRRQRVAHSAYLRNGIPHMRMQFYIQGIRNKATVHLETRENSSGKMEYRYLFVQLDNYPHTTVILEDNRGNDPEMNAQSSQGQLSDNKLAFVSLSGKQ</sequence>
<proteinExistence type="inferred from homology"/>
<accession>A0A1A9UYL1</accession>
<comment type="similarity">
    <text evidence="2 12">Belongs to the TIM21 family.</text>
</comment>
<evidence type="ECO:0000256" key="2">
    <source>
        <dbReference type="ARBA" id="ARBA00010867"/>
    </source>
</evidence>
<protein>
    <recommendedName>
        <fullName evidence="3 12">Mitochondrial import inner membrane translocase subunit Tim21</fullName>
    </recommendedName>
</protein>
<feature type="compositionally biased region" description="Polar residues" evidence="13">
    <location>
        <begin position="208"/>
        <end position="218"/>
    </location>
</feature>
<keyword evidence="15" id="KW-1185">Reference proteome</keyword>
<dbReference type="Pfam" id="PF08294">
    <property type="entry name" value="TIM21"/>
    <property type="match status" value="1"/>
</dbReference>
<evidence type="ECO:0000256" key="4">
    <source>
        <dbReference type="ARBA" id="ARBA00022448"/>
    </source>
</evidence>
<evidence type="ECO:0000256" key="9">
    <source>
        <dbReference type="ARBA" id="ARBA00023010"/>
    </source>
</evidence>
<comment type="subcellular location">
    <subcellularLocation>
        <location evidence="12">Mitochondrion inner membrane</location>
        <topology evidence="12">Single-pass membrane protein</topology>
    </subcellularLocation>
    <subcellularLocation>
        <location evidence="1">Mitochondrion membrane</location>
        <topology evidence="1">Single-pass membrane protein</topology>
    </subcellularLocation>
</comment>
<evidence type="ECO:0000256" key="11">
    <source>
        <dbReference type="ARBA" id="ARBA00023136"/>
    </source>
</evidence>
<evidence type="ECO:0000256" key="6">
    <source>
        <dbReference type="ARBA" id="ARBA00022927"/>
    </source>
</evidence>
<dbReference type="GO" id="GO:0005744">
    <property type="term" value="C:TIM23 mitochondrial import inner membrane translocase complex"/>
    <property type="evidence" value="ECO:0007669"/>
    <property type="project" value="UniProtKB-UniRule"/>
</dbReference>
<dbReference type="FunFam" id="3.10.450.320:FF:000001">
    <property type="entry name" value="Mitochondrial import inner membrane translocase subunit Tim21"/>
    <property type="match status" value="1"/>
</dbReference>
<evidence type="ECO:0000256" key="13">
    <source>
        <dbReference type="SAM" id="MobiDB-lite"/>
    </source>
</evidence>
<dbReference type="PANTHER" id="PTHR13032:SF6">
    <property type="entry name" value="MITOCHONDRIAL IMPORT INNER MEMBRANE TRANSLOCASE SUBUNIT TIM21"/>
    <property type="match status" value="1"/>
</dbReference>
<keyword evidence="12" id="KW-0999">Mitochondrion inner membrane</keyword>
<dbReference type="STRING" id="7395.A0A1A9UYL1"/>
<evidence type="ECO:0000313" key="14">
    <source>
        <dbReference type="EnsemblMetazoa" id="GAUT019904-PA"/>
    </source>
</evidence>
<feature type="transmembrane region" description="Helical" evidence="12">
    <location>
        <begin position="70"/>
        <end position="89"/>
    </location>
</feature>
<keyword evidence="6 12" id="KW-0653">Protein transport</keyword>
<feature type="region of interest" description="Disordered" evidence="13">
    <location>
        <begin position="200"/>
        <end position="220"/>
    </location>
</feature>
<dbReference type="GO" id="GO:0030150">
    <property type="term" value="P:protein import into mitochondrial matrix"/>
    <property type="evidence" value="ECO:0007669"/>
    <property type="project" value="UniProtKB-UniRule"/>
</dbReference>
<evidence type="ECO:0000256" key="10">
    <source>
        <dbReference type="ARBA" id="ARBA00023128"/>
    </source>
</evidence>
<dbReference type="InterPro" id="IPR038552">
    <property type="entry name" value="Tim21_IMS_sf"/>
</dbReference>
<keyword evidence="4 12" id="KW-0813">Transport</keyword>
<dbReference type="VEuPathDB" id="VectorBase:GAUT019904"/>
<dbReference type="Gene3D" id="3.10.450.320">
    <property type="entry name" value="Mitochondrial import inner membrane translocase subunit Tim21"/>
    <property type="match status" value="1"/>
</dbReference>
<evidence type="ECO:0000256" key="1">
    <source>
        <dbReference type="ARBA" id="ARBA00004304"/>
    </source>
</evidence>
<organism evidence="14 15">
    <name type="scientific">Glossina austeni</name>
    <name type="common">Savannah tsetse fly</name>
    <dbReference type="NCBI Taxonomy" id="7395"/>
    <lineage>
        <taxon>Eukaryota</taxon>
        <taxon>Metazoa</taxon>
        <taxon>Ecdysozoa</taxon>
        <taxon>Arthropoda</taxon>
        <taxon>Hexapoda</taxon>
        <taxon>Insecta</taxon>
        <taxon>Pterygota</taxon>
        <taxon>Neoptera</taxon>
        <taxon>Endopterygota</taxon>
        <taxon>Diptera</taxon>
        <taxon>Brachycera</taxon>
        <taxon>Muscomorpha</taxon>
        <taxon>Hippoboscoidea</taxon>
        <taxon>Glossinidae</taxon>
        <taxon>Glossina</taxon>
    </lineage>
</organism>
<evidence type="ECO:0000256" key="3">
    <source>
        <dbReference type="ARBA" id="ARBA00020726"/>
    </source>
</evidence>
<keyword evidence="10 12" id="KW-0496">Mitochondrion</keyword>
<evidence type="ECO:0000256" key="7">
    <source>
        <dbReference type="ARBA" id="ARBA00022946"/>
    </source>
</evidence>
<keyword evidence="8 12" id="KW-1133">Transmembrane helix</keyword>
<keyword evidence="11 12" id="KW-0472">Membrane</keyword>
<evidence type="ECO:0000256" key="5">
    <source>
        <dbReference type="ARBA" id="ARBA00022692"/>
    </source>
</evidence>
<dbReference type="Proteomes" id="UP000078200">
    <property type="component" value="Unassembled WGS sequence"/>
</dbReference>
<evidence type="ECO:0000256" key="12">
    <source>
        <dbReference type="RuleBase" id="RU367142"/>
    </source>
</evidence>
<comment type="subunit">
    <text evidence="12">Component of the TIM23 complex.</text>
</comment>
<dbReference type="InterPro" id="IPR013261">
    <property type="entry name" value="Tim21"/>
</dbReference>
<dbReference type="AlphaFoldDB" id="A0A1A9UYL1"/>
<keyword evidence="7" id="KW-0809">Transit peptide</keyword>
<comment type="function">
    <text evidence="12">Essential component of the TIM23 complex, a complex that mediates the translocation of transit peptide-containing proteins across the mitochondrial inner membrane.</text>
</comment>
<keyword evidence="9 12" id="KW-0811">Translocation</keyword>
<evidence type="ECO:0000313" key="15">
    <source>
        <dbReference type="Proteomes" id="UP000078200"/>
    </source>
</evidence>
<dbReference type="EnsemblMetazoa" id="GAUT019904-RA">
    <property type="protein sequence ID" value="GAUT019904-PA"/>
    <property type="gene ID" value="GAUT019904"/>
</dbReference>
<dbReference type="PANTHER" id="PTHR13032">
    <property type="entry name" value="MITOCHONDRIAL IMPORT INNER MEMBRANE TRANSLOCASE SUBUNIT TIM21"/>
    <property type="match status" value="1"/>
</dbReference>
<name>A0A1A9UYL1_GLOAU</name>
<evidence type="ECO:0000256" key="8">
    <source>
        <dbReference type="ARBA" id="ARBA00022989"/>
    </source>
</evidence>
<keyword evidence="5 12" id="KW-0812">Transmembrane</keyword>